<keyword evidence="2" id="KW-1185">Reference proteome</keyword>
<dbReference type="RefSeq" id="WP_379855091.1">
    <property type="nucleotide sequence ID" value="NZ_JBHZPZ010000011.1"/>
</dbReference>
<evidence type="ECO:0008006" key="3">
    <source>
        <dbReference type="Google" id="ProtNLM"/>
    </source>
</evidence>
<name>A0ABW6HWP5_9FLAO</name>
<comment type="caution">
    <text evidence="1">The sequence shown here is derived from an EMBL/GenBank/DDBJ whole genome shotgun (WGS) entry which is preliminary data.</text>
</comment>
<accession>A0ABW6HWP5</accession>
<gene>
    <name evidence="1" type="ORF">ACFX5E_10170</name>
</gene>
<evidence type="ECO:0000313" key="1">
    <source>
        <dbReference type="EMBL" id="MFE3868435.1"/>
    </source>
</evidence>
<evidence type="ECO:0000313" key="2">
    <source>
        <dbReference type="Proteomes" id="UP001600109"/>
    </source>
</evidence>
<sequence>MQKLTLDKDLNEVLDMFPKLKLFEKDKKKTISGEIDIFDAAGNYVNSFDINVAVPRNYPHGFPLLFETSNKFEHIADRHINEDGSCCVCSLQESDLISQKGIAIKDFFLRYVVPYLANQLYFDSEEEWANGDYEHGAEGILQFYKELFTMESTEEVINLLSFFNTQKMNRNDDCFCGKKEKLKRCHLQTYTIIKDLSKKRIEYDILALKWLFKKQLKLKTS</sequence>
<proteinExistence type="predicted"/>
<reference evidence="1 2" key="1">
    <citation type="submission" date="2024-06" db="EMBL/GenBank/DDBJ databases">
        <title>Flavobacterium spp. isolated from glacier.</title>
        <authorList>
            <person name="Han D."/>
        </authorList>
    </citation>
    <scope>NUCLEOTIDE SEQUENCE [LARGE SCALE GENOMIC DNA]</scope>
    <source>
        <strain evidence="1 2">LS2P90</strain>
    </source>
</reference>
<protein>
    <recommendedName>
        <fullName evidence="3">SEC-C domain-containing protein</fullName>
    </recommendedName>
</protein>
<organism evidence="1 2">
    <name type="scientific">Flavobacterium xylosi</name>
    <dbReference type="NCBI Taxonomy" id="3230415"/>
    <lineage>
        <taxon>Bacteria</taxon>
        <taxon>Pseudomonadati</taxon>
        <taxon>Bacteroidota</taxon>
        <taxon>Flavobacteriia</taxon>
        <taxon>Flavobacteriales</taxon>
        <taxon>Flavobacteriaceae</taxon>
        <taxon>Flavobacterium</taxon>
    </lineage>
</organism>
<dbReference type="Proteomes" id="UP001600109">
    <property type="component" value="Unassembled WGS sequence"/>
</dbReference>
<dbReference type="EMBL" id="JBHZPZ010000011">
    <property type="protein sequence ID" value="MFE3868435.1"/>
    <property type="molecule type" value="Genomic_DNA"/>
</dbReference>